<protein>
    <recommendedName>
        <fullName evidence="7">DUF1907 domain-containing protein</fullName>
    </recommendedName>
</protein>
<gene>
    <name evidence="8" type="ORF">CSOL1703_00017217</name>
</gene>
<comment type="subcellular location">
    <subcellularLocation>
        <location evidence="1">Nucleus</location>
    </subcellularLocation>
</comment>
<keyword evidence="9" id="KW-1185">Reference proteome</keyword>
<dbReference type="Proteomes" id="UP000775872">
    <property type="component" value="Unassembled WGS sequence"/>
</dbReference>
<evidence type="ECO:0000313" key="8">
    <source>
        <dbReference type="EMBL" id="CAH0047327.1"/>
    </source>
</evidence>
<keyword evidence="4" id="KW-0378">Hydrolase</keyword>
<dbReference type="OrthoDB" id="5119241at2759"/>
<dbReference type="SUPFAM" id="SSF117856">
    <property type="entry name" value="AF0104/ALDC/Ptd012-like"/>
    <property type="match status" value="1"/>
</dbReference>
<organism evidence="8 9">
    <name type="scientific">Clonostachys solani</name>
    <dbReference type="NCBI Taxonomy" id="160281"/>
    <lineage>
        <taxon>Eukaryota</taxon>
        <taxon>Fungi</taxon>
        <taxon>Dikarya</taxon>
        <taxon>Ascomycota</taxon>
        <taxon>Pezizomycotina</taxon>
        <taxon>Sordariomycetes</taxon>
        <taxon>Hypocreomycetidae</taxon>
        <taxon>Hypocreales</taxon>
        <taxon>Bionectriaceae</taxon>
        <taxon>Clonostachys</taxon>
    </lineage>
</organism>
<dbReference type="Pfam" id="PF08925">
    <property type="entry name" value="DUF1907"/>
    <property type="match status" value="1"/>
</dbReference>
<feature type="domain" description="DUF1907" evidence="7">
    <location>
        <begin position="27"/>
        <end position="317"/>
    </location>
</feature>
<dbReference type="GO" id="GO:0005634">
    <property type="term" value="C:nucleus"/>
    <property type="evidence" value="ECO:0007669"/>
    <property type="project" value="UniProtKB-SubCell"/>
</dbReference>
<evidence type="ECO:0000259" key="7">
    <source>
        <dbReference type="SMART" id="SM01168"/>
    </source>
</evidence>
<proteinExistence type="predicted"/>
<dbReference type="PANTHER" id="PTHR13204:SF1">
    <property type="entry name" value="ESTER HYDROLASE C11ORF54"/>
    <property type="match status" value="1"/>
</dbReference>
<keyword evidence="6" id="KW-0539">Nucleus</keyword>
<dbReference type="PANTHER" id="PTHR13204">
    <property type="entry name" value="PTD012 PROTEIN"/>
    <property type="match status" value="1"/>
</dbReference>
<evidence type="ECO:0000256" key="4">
    <source>
        <dbReference type="ARBA" id="ARBA00022801"/>
    </source>
</evidence>
<evidence type="ECO:0000313" key="9">
    <source>
        <dbReference type="Proteomes" id="UP000775872"/>
    </source>
</evidence>
<dbReference type="GO" id="GO:0008270">
    <property type="term" value="F:zinc ion binding"/>
    <property type="evidence" value="ECO:0007669"/>
    <property type="project" value="TreeGrafter"/>
</dbReference>
<keyword evidence="3" id="KW-0479">Metal-binding</keyword>
<dbReference type="AlphaFoldDB" id="A0A9N9Z1E0"/>
<dbReference type="SMART" id="SM01168">
    <property type="entry name" value="DUF1907"/>
    <property type="match status" value="1"/>
</dbReference>
<dbReference type="CDD" id="cd17298">
    <property type="entry name" value="DUF1907"/>
    <property type="match status" value="1"/>
</dbReference>
<comment type="subunit">
    <text evidence="2">Monomer.</text>
</comment>
<accession>A0A9N9Z1E0</accession>
<comment type="caution">
    <text evidence="8">The sequence shown here is derived from an EMBL/GenBank/DDBJ whole genome shotgun (WGS) entry which is preliminary data.</text>
</comment>
<dbReference type="InterPro" id="IPR015021">
    <property type="entry name" value="C11orf54_DUF1907"/>
</dbReference>
<sequence>MDGKTHDGWPVRSVIPDNPPLADLVGSIQEGLEANFASVAVTIEQSPDLREKPFYLASPGLSGNTRIADVGSPKFAEPAPDMSKEYDLLSVAQTVGMSARQGVVIGASAAPIHHLGTNAEYMPNVLYEGLEGVSAKKLTNLSRYSKIDDSGSVVVEQIANDVTAFALLANLFTADGFPGPLVHVRVKGRKGQLGFSDSIRDGLKGGFGSRLISMGGVFAMSNGRANLHTMAHSVDQPFKGEVKHPWLRWFNGEAPLVGLTVFHSGDDRGCQLRGEHTHCFSIDGDGLGGHFNGDVDATRETVEYEAWLNTADIVYRIDAPML</sequence>
<reference evidence="8" key="1">
    <citation type="submission" date="2021-10" db="EMBL/GenBank/DDBJ databases">
        <authorList>
            <person name="Piombo E."/>
        </authorList>
    </citation>
    <scope>NUCLEOTIDE SEQUENCE</scope>
</reference>
<evidence type="ECO:0000256" key="2">
    <source>
        <dbReference type="ARBA" id="ARBA00011245"/>
    </source>
</evidence>
<dbReference type="GO" id="GO:0016788">
    <property type="term" value="F:hydrolase activity, acting on ester bonds"/>
    <property type="evidence" value="ECO:0007669"/>
    <property type="project" value="TreeGrafter"/>
</dbReference>
<name>A0A9N9Z1E0_9HYPO</name>
<evidence type="ECO:0000256" key="5">
    <source>
        <dbReference type="ARBA" id="ARBA00022833"/>
    </source>
</evidence>
<keyword evidence="5" id="KW-0862">Zinc</keyword>
<evidence type="ECO:0000256" key="6">
    <source>
        <dbReference type="ARBA" id="ARBA00023242"/>
    </source>
</evidence>
<evidence type="ECO:0000256" key="3">
    <source>
        <dbReference type="ARBA" id="ARBA00022723"/>
    </source>
</evidence>
<dbReference type="EMBL" id="CABFOC020000029">
    <property type="protein sequence ID" value="CAH0047327.1"/>
    <property type="molecule type" value="Genomic_DNA"/>
</dbReference>
<evidence type="ECO:0000256" key="1">
    <source>
        <dbReference type="ARBA" id="ARBA00004123"/>
    </source>
</evidence>